<dbReference type="Gene3D" id="3.40.630.30">
    <property type="match status" value="1"/>
</dbReference>
<evidence type="ECO:0000259" key="1">
    <source>
        <dbReference type="PROSITE" id="PS51186"/>
    </source>
</evidence>
<reference evidence="2 3" key="1">
    <citation type="submission" date="2020-07" db="EMBL/GenBank/DDBJ databases">
        <title>Novel species isolated from subtropical streams in China.</title>
        <authorList>
            <person name="Lu H."/>
        </authorList>
    </citation>
    <scope>NUCLEOTIDE SEQUENCE [LARGE SCALE GENOMIC DNA]</scope>
    <source>
        <strain evidence="2 3">LX47W</strain>
    </source>
</reference>
<dbReference type="AlphaFoldDB" id="A0A7W2F7F0"/>
<dbReference type="GO" id="GO:0016747">
    <property type="term" value="F:acyltransferase activity, transferring groups other than amino-acyl groups"/>
    <property type="evidence" value="ECO:0007669"/>
    <property type="project" value="InterPro"/>
</dbReference>
<dbReference type="SUPFAM" id="SSF55729">
    <property type="entry name" value="Acyl-CoA N-acyltransferases (Nat)"/>
    <property type="match status" value="1"/>
</dbReference>
<dbReference type="InterPro" id="IPR000182">
    <property type="entry name" value="GNAT_dom"/>
</dbReference>
<evidence type="ECO:0000313" key="2">
    <source>
        <dbReference type="EMBL" id="MBA5686399.1"/>
    </source>
</evidence>
<dbReference type="EMBL" id="JACEZU010000002">
    <property type="protein sequence ID" value="MBA5686399.1"/>
    <property type="molecule type" value="Genomic_DNA"/>
</dbReference>
<evidence type="ECO:0000313" key="3">
    <source>
        <dbReference type="Proteomes" id="UP000573499"/>
    </source>
</evidence>
<dbReference type="Proteomes" id="UP000573499">
    <property type="component" value="Unassembled WGS sequence"/>
</dbReference>
<name>A0A7W2F7F0_9BURK</name>
<keyword evidence="3" id="KW-1185">Reference proteome</keyword>
<dbReference type="InterPro" id="IPR016181">
    <property type="entry name" value="Acyl_CoA_acyltransferase"/>
</dbReference>
<proteinExistence type="predicted"/>
<sequence length="209" mass="23026">MNPDLALIERWLIGRSLARGLPLPFHQAGGLCVEVGNAVELRRHVFLDAGLALQACAKQIHVPRVYLKAAVDPGTLRSALPGHWRIEDIGYLMQGPTAMVANTELPQDYRITLEAEHGGYIARIMHVSDTTAAFGRIALRVGCAVFDQIVTDEAHRRLGLGTVVMKTLDSMAERARKTERLLVATKDGRALYEKLGWRVLSPWSTAVLP</sequence>
<gene>
    <name evidence="2" type="ORF">H3H39_04950</name>
</gene>
<dbReference type="Pfam" id="PF13508">
    <property type="entry name" value="Acetyltransf_7"/>
    <property type="match status" value="1"/>
</dbReference>
<protein>
    <submittedName>
        <fullName evidence="2">GNAT family N-acetyltransferase</fullName>
    </submittedName>
</protein>
<keyword evidence="2" id="KW-0808">Transferase</keyword>
<comment type="caution">
    <text evidence="2">The sequence shown here is derived from an EMBL/GenBank/DDBJ whole genome shotgun (WGS) entry which is preliminary data.</text>
</comment>
<feature type="domain" description="N-acetyltransferase" evidence="1">
    <location>
        <begin position="74"/>
        <end position="209"/>
    </location>
</feature>
<dbReference type="PROSITE" id="PS51186">
    <property type="entry name" value="GNAT"/>
    <property type="match status" value="1"/>
</dbReference>
<organism evidence="2 3">
    <name type="scientific">Rugamonas apoptosis</name>
    <dbReference type="NCBI Taxonomy" id="2758570"/>
    <lineage>
        <taxon>Bacteria</taxon>
        <taxon>Pseudomonadati</taxon>
        <taxon>Pseudomonadota</taxon>
        <taxon>Betaproteobacteria</taxon>
        <taxon>Burkholderiales</taxon>
        <taxon>Oxalobacteraceae</taxon>
        <taxon>Telluria group</taxon>
        <taxon>Rugamonas</taxon>
    </lineage>
</organism>
<accession>A0A7W2F7F0</accession>